<evidence type="ECO:0000256" key="1">
    <source>
        <dbReference type="ARBA" id="ARBA00004651"/>
    </source>
</evidence>
<evidence type="ECO:0000313" key="7">
    <source>
        <dbReference type="EMBL" id="MFC1403966.1"/>
    </source>
</evidence>
<reference evidence="7 8" key="1">
    <citation type="submission" date="2024-09" db="EMBL/GenBank/DDBJ databases">
        <authorList>
            <person name="Lee S.D."/>
        </authorList>
    </citation>
    <scope>NUCLEOTIDE SEQUENCE [LARGE SCALE GENOMIC DNA]</scope>
    <source>
        <strain evidence="7 8">N1-5</strain>
    </source>
</reference>
<dbReference type="RefSeq" id="WP_051726133.1">
    <property type="nucleotide sequence ID" value="NZ_JBHEZZ010000012.1"/>
</dbReference>
<accession>A0ABV6UR75</accession>
<feature type="transmembrane region" description="Helical" evidence="6">
    <location>
        <begin position="307"/>
        <end position="328"/>
    </location>
</feature>
<feature type="transmembrane region" description="Helical" evidence="6">
    <location>
        <begin position="226"/>
        <end position="250"/>
    </location>
</feature>
<dbReference type="PANTHER" id="PTHR39087">
    <property type="entry name" value="UPF0104 MEMBRANE PROTEIN MJ1595"/>
    <property type="match status" value="1"/>
</dbReference>
<evidence type="ECO:0000256" key="5">
    <source>
        <dbReference type="ARBA" id="ARBA00023136"/>
    </source>
</evidence>
<dbReference type="NCBIfam" id="TIGR00374">
    <property type="entry name" value="flippase-like domain"/>
    <property type="match status" value="1"/>
</dbReference>
<gene>
    <name evidence="7" type="ORF">ACEZDJ_21980</name>
</gene>
<dbReference type="EMBL" id="JBHEZZ010000012">
    <property type="protein sequence ID" value="MFC1403966.1"/>
    <property type="molecule type" value="Genomic_DNA"/>
</dbReference>
<organism evidence="7 8">
    <name type="scientific">Streptacidiphilus cavernicola</name>
    <dbReference type="NCBI Taxonomy" id="3342716"/>
    <lineage>
        <taxon>Bacteria</taxon>
        <taxon>Bacillati</taxon>
        <taxon>Actinomycetota</taxon>
        <taxon>Actinomycetes</taxon>
        <taxon>Kitasatosporales</taxon>
        <taxon>Streptomycetaceae</taxon>
        <taxon>Streptacidiphilus</taxon>
    </lineage>
</organism>
<dbReference type="Proteomes" id="UP001592528">
    <property type="component" value="Unassembled WGS sequence"/>
</dbReference>
<keyword evidence="3 6" id="KW-0812">Transmembrane</keyword>
<keyword evidence="4 6" id="KW-1133">Transmembrane helix</keyword>
<evidence type="ECO:0000256" key="3">
    <source>
        <dbReference type="ARBA" id="ARBA00022692"/>
    </source>
</evidence>
<evidence type="ECO:0000256" key="4">
    <source>
        <dbReference type="ARBA" id="ARBA00022989"/>
    </source>
</evidence>
<keyword evidence="5 6" id="KW-0472">Membrane</keyword>
<feature type="transmembrane region" description="Helical" evidence="6">
    <location>
        <begin position="137"/>
        <end position="160"/>
    </location>
</feature>
<dbReference type="PANTHER" id="PTHR39087:SF2">
    <property type="entry name" value="UPF0104 MEMBRANE PROTEIN MJ1595"/>
    <property type="match status" value="1"/>
</dbReference>
<dbReference type="InterPro" id="IPR022791">
    <property type="entry name" value="L-PG_synthase/AglD"/>
</dbReference>
<dbReference type="Pfam" id="PF03706">
    <property type="entry name" value="LPG_synthase_TM"/>
    <property type="match status" value="1"/>
</dbReference>
<feature type="transmembrane region" description="Helical" evidence="6">
    <location>
        <begin position="95"/>
        <end position="117"/>
    </location>
</feature>
<evidence type="ECO:0000313" key="8">
    <source>
        <dbReference type="Proteomes" id="UP001592528"/>
    </source>
</evidence>
<name>A0ABV6UR75_9ACTN</name>
<evidence type="ECO:0000256" key="6">
    <source>
        <dbReference type="SAM" id="Phobius"/>
    </source>
</evidence>
<feature type="transmembrane region" description="Helical" evidence="6">
    <location>
        <begin position="24"/>
        <end position="42"/>
    </location>
</feature>
<comment type="subcellular location">
    <subcellularLocation>
        <location evidence="1">Cell membrane</location>
        <topology evidence="1">Multi-pass membrane protein</topology>
    </subcellularLocation>
</comment>
<feature type="transmembrane region" description="Helical" evidence="6">
    <location>
        <begin position="257"/>
        <end position="274"/>
    </location>
</feature>
<evidence type="ECO:0000256" key="2">
    <source>
        <dbReference type="ARBA" id="ARBA00022475"/>
    </source>
</evidence>
<feature type="transmembrane region" description="Helical" evidence="6">
    <location>
        <begin position="62"/>
        <end position="83"/>
    </location>
</feature>
<feature type="transmembrane region" description="Helical" evidence="6">
    <location>
        <begin position="172"/>
        <end position="194"/>
    </location>
</feature>
<protein>
    <submittedName>
        <fullName evidence="7">YbhN family protein</fullName>
    </submittedName>
</protein>
<sequence length="334" mass="34925">MPEAVQQQDPPESAEPRRPQRRRLRALLALFGGAAAGYLLVLQLTSPNNNPLAPLARARPEWVALALLCALGGLVAATMSYAGFVPERLDPWRTFLLQVAGGFANVVTPVGLGGLAISTRFLQRIGISPGQAVSSIGVAQAVGLVLHLLLTGVFGYLTTVHYRASTTHVSPLLVDLVLAVLAAAVLLTLVAVAVPRLRRWLAGRVAPLLNGVLPRLRDLLHQPGKLAVGVSGQLLVSLAASSCLYCCVLALGRHPGFAAVALATLVGGALGSAVPTPGGIGGVEVVLAGALAQTAALSYDTALVAVLLYRLLTLWLPVLPGWLAFVWLQRHERL</sequence>
<proteinExistence type="predicted"/>
<keyword evidence="8" id="KW-1185">Reference proteome</keyword>
<comment type="caution">
    <text evidence="7">The sequence shown here is derived from an EMBL/GenBank/DDBJ whole genome shotgun (WGS) entry which is preliminary data.</text>
</comment>
<keyword evidence="2" id="KW-1003">Cell membrane</keyword>